<dbReference type="STRING" id="387005.A0A183H4Z7"/>
<organism evidence="3">
    <name type="scientific">Onchocerca flexuosa</name>
    <dbReference type="NCBI Taxonomy" id="387005"/>
    <lineage>
        <taxon>Eukaryota</taxon>
        <taxon>Metazoa</taxon>
        <taxon>Ecdysozoa</taxon>
        <taxon>Nematoda</taxon>
        <taxon>Chromadorea</taxon>
        <taxon>Rhabditida</taxon>
        <taxon>Spirurina</taxon>
        <taxon>Spiruromorpha</taxon>
        <taxon>Filarioidea</taxon>
        <taxon>Onchocercidae</taxon>
        <taxon>Onchocerca</taxon>
    </lineage>
</organism>
<accession>A0A183H4Z7</accession>
<dbReference type="Gene3D" id="3.40.525.10">
    <property type="entry name" value="CRAL-TRIO lipid binding domain"/>
    <property type="match status" value="1"/>
</dbReference>
<protein>
    <submittedName>
        <fullName evidence="1 3">Uncharacterized protein</fullName>
    </submittedName>
</protein>
<reference evidence="3" key="1">
    <citation type="submission" date="2016-06" db="UniProtKB">
        <authorList>
            <consortium name="WormBaseParasite"/>
        </authorList>
    </citation>
    <scope>IDENTIFICATION</scope>
</reference>
<reference evidence="1 2" key="2">
    <citation type="submission" date="2018-11" db="EMBL/GenBank/DDBJ databases">
        <authorList>
            <consortium name="Pathogen Informatics"/>
        </authorList>
    </citation>
    <scope>NUCLEOTIDE SEQUENCE [LARGE SCALE GENOMIC DNA]</scope>
</reference>
<keyword evidence="2" id="KW-1185">Reference proteome</keyword>
<name>A0A183H4Z7_9BILA</name>
<dbReference type="EMBL" id="UZAJ01001492">
    <property type="protein sequence ID" value="VDO33393.1"/>
    <property type="molecule type" value="Genomic_DNA"/>
</dbReference>
<dbReference type="Proteomes" id="UP000267606">
    <property type="component" value="Unassembled WGS sequence"/>
</dbReference>
<evidence type="ECO:0000313" key="1">
    <source>
        <dbReference type="EMBL" id="VDO33393.1"/>
    </source>
</evidence>
<proteinExistence type="predicted"/>
<dbReference type="PANTHER" id="PTHR47159">
    <property type="entry name" value="PROTEIN CBG07705-RELATED"/>
    <property type="match status" value="1"/>
</dbReference>
<evidence type="ECO:0000313" key="3">
    <source>
        <dbReference type="WBParaSite" id="OFLC_0000255601-mRNA-1"/>
    </source>
</evidence>
<dbReference type="InterPro" id="IPR036865">
    <property type="entry name" value="CRAL-TRIO_dom_sf"/>
</dbReference>
<dbReference type="AlphaFoldDB" id="A0A183H4Z7"/>
<sequence length="159" mass="18766">MTRNVSTNFGEPLTTESKKLVDEVRLKINQAIHPNFDNDFNIYRFVLACERILKKKKDIVNTAAKALNNHLRVRKAFNFDNLPDLSFPENPLYSLRMFPMGNILNETDSCNRLLWYVEYKTINVEAGIIDFFFKYMLILNYQNFYLRAMQCKLLLPITI</sequence>
<dbReference type="InterPro" id="IPR053302">
    <property type="entry name" value="CRAL-TRIO_domain"/>
</dbReference>
<evidence type="ECO:0000313" key="2">
    <source>
        <dbReference type="Proteomes" id="UP000267606"/>
    </source>
</evidence>
<dbReference type="WBParaSite" id="OFLC_0000255601-mRNA-1">
    <property type="protein sequence ID" value="OFLC_0000255601-mRNA-1"/>
    <property type="gene ID" value="OFLC_0000255601"/>
</dbReference>
<gene>
    <name evidence="1" type="ORF">OFLC_LOCUS2557</name>
</gene>
<dbReference type="PANTHER" id="PTHR47159:SF6">
    <property type="entry name" value="CRAL-TRIO DOMAIN-CONTAINING PROTEIN"/>
    <property type="match status" value="1"/>
</dbReference>